<dbReference type="CDD" id="cd00148">
    <property type="entry name" value="PROF"/>
    <property type="match status" value="1"/>
</dbReference>
<dbReference type="InterPro" id="IPR016024">
    <property type="entry name" value="ARM-type_fold"/>
</dbReference>
<evidence type="ECO:0000259" key="9">
    <source>
        <dbReference type="Pfam" id="PF23643"/>
    </source>
</evidence>
<evidence type="ECO:0000256" key="5">
    <source>
        <dbReference type="ARBA" id="ARBA00023203"/>
    </source>
</evidence>
<dbReference type="GO" id="GO:0003779">
    <property type="term" value="F:actin binding"/>
    <property type="evidence" value="ECO:0007669"/>
    <property type="project" value="UniProtKB-KW"/>
</dbReference>
<dbReference type="InterPro" id="IPR055427">
    <property type="entry name" value="TRAPPC13_N"/>
</dbReference>
<evidence type="ECO:0000313" key="11">
    <source>
        <dbReference type="EMBL" id="KAJ3114511.1"/>
    </source>
</evidence>
<dbReference type="Pfam" id="PF06159">
    <property type="entry name" value="TRAPPC13_N"/>
    <property type="match status" value="1"/>
</dbReference>
<dbReference type="InterPro" id="IPR055428">
    <property type="entry name" value="TRAPPC13_C"/>
</dbReference>
<keyword evidence="4" id="KW-0963">Cytoplasm</keyword>
<dbReference type="SMART" id="SM00392">
    <property type="entry name" value="PROF"/>
    <property type="match status" value="1"/>
</dbReference>
<dbReference type="AlphaFoldDB" id="A0AAD5SYI9"/>
<dbReference type="FunFam" id="3.30.450.30:FF:000001">
    <property type="entry name" value="Profilin"/>
    <property type="match status" value="1"/>
</dbReference>
<dbReference type="GO" id="GO:0035556">
    <property type="term" value="P:intracellular signal transduction"/>
    <property type="evidence" value="ECO:0007669"/>
    <property type="project" value="TreeGrafter"/>
</dbReference>
<proteinExistence type="inferred from homology"/>
<evidence type="ECO:0000256" key="2">
    <source>
        <dbReference type="ARBA" id="ARBA00010058"/>
    </source>
</evidence>
<reference evidence="11" key="1">
    <citation type="submission" date="2020-05" db="EMBL/GenBank/DDBJ databases">
        <title>Phylogenomic resolution of chytrid fungi.</title>
        <authorList>
            <person name="Stajich J.E."/>
            <person name="Amses K."/>
            <person name="Simmons R."/>
            <person name="Seto K."/>
            <person name="Myers J."/>
            <person name="Bonds A."/>
            <person name="Quandt C.A."/>
            <person name="Barry K."/>
            <person name="Liu P."/>
            <person name="Grigoriev I."/>
            <person name="Longcore J.E."/>
            <person name="James T.Y."/>
        </authorList>
    </citation>
    <scope>NUCLEOTIDE SEQUENCE</scope>
    <source>
        <strain evidence="11">JEL0513</strain>
    </source>
</reference>
<gene>
    <name evidence="11" type="ORF">HK100_001645</name>
</gene>
<feature type="domain" description="Trafficking protein particle complex subunit 13 C-terminal" evidence="9">
    <location>
        <begin position="854"/>
        <end position="949"/>
    </location>
</feature>
<dbReference type="PANTHER" id="PTHR10182">
    <property type="entry name" value="CALCIUM-BINDING PROTEIN 39-RELATED"/>
    <property type="match status" value="1"/>
</dbReference>
<evidence type="ECO:0000256" key="1">
    <source>
        <dbReference type="ARBA" id="ARBA00004245"/>
    </source>
</evidence>
<comment type="similarity">
    <text evidence="3">Belongs to the Mo25 family.</text>
</comment>
<protein>
    <recommendedName>
        <fullName evidence="7">Profilin</fullName>
    </recommendedName>
</protein>
<dbReference type="InterPro" id="IPR055429">
    <property type="entry name" value="TRAPPC13_M"/>
</dbReference>
<evidence type="ECO:0000256" key="4">
    <source>
        <dbReference type="ARBA" id="ARBA00022490"/>
    </source>
</evidence>
<feature type="domain" description="Trafficking protein particle complex subunit 13 middle" evidence="10">
    <location>
        <begin position="684"/>
        <end position="810"/>
    </location>
</feature>
<dbReference type="Pfam" id="PF08569">
    <property type="entry name" value="Mo25"/>
    <property type="match status" value="1"/>
</dbReference>
<accession>A0AAD5SYI9</accession>
<keyword evidence="12" id="KW-1185">Reference proteome</keyword>
<evidence type="ECO:0000256" key="7">
    <source>
        <dbReference type="RuleBase" id="RU003909"/>
    </source>
</evidence>
<evidence type="ECO:0000259" key="10">
    <source>
        <dbReference type="Pfam" id="PF23647"/>
    </source>
</evidence>
<dbReference type="InterPro" id="IPR011989">
    <property type="entry name" value="ARM-like"/>
</dbReference>
<dbReference type="PRINTS" id="PR01640">
    <property type="entry name" value="PROFILINPLNT"/>
</dbReference>
<dbReference type="Gene3D" id="1.25.10.10">
    <property type="entry name" value="Leucine-rich Repeat Variant"/>
    <property type="match status" value="1"/>
</dbReference>
<sequence length="950" mass="104506">MFGFTRVKRTPLDLVKGIKDCLAKLAAAADRRKVNEDISKNLAAMKVILYGDGASDPNPELVAQLSHEIYNNDILPLLIINIAKLEFEAKKDVSQIFNNLLRRQIGTRFPTAEYIALRPEILKTLLAGYENQEIALNCGIILRECIRHETLAKQILDSPNFWKFFTFVELPTFDVASDAFATFKDLLTKHKQIVSVFLNDNYDERQSLKLLGEVLLDRTNHAVMAKYIVNPDNLKLMMNLLRDKSRNIQFEAFHVFKVFAANPNKAKPIQDILVKNKEKLVAYLTTFHNDRAVNFIFTVCFASVLIDEKAETKLKKIKKHELASECFEEYEFVLIDQLSGYVDNQLVGTGKITKATILGHDGSLWATSAGFNLSATEINELKNAFSDASGIRASGLHVAGVKYFALKADDRSIYGKQGSGGVVCVKSKMAILIGVYADPTQPGEATKVVEALADYLISVGYVSNSIKLMATGSTRGSLDGGDKEKERHVLSLKVMRLSRPALSIESGGGVEGINTLHSINMYNGISLRDNVEGKVEMRGSDADTATVARLVDAPSSRLSLPASFGAIFLGETFAAHVGVVNEANSTNTNQTGDTNTANATISAANVSVKAELQTQTQRFVLVDSAASSTRPLSLAPATAAEFLISHDIKELGIHILVCSISYSDVNAIQKSFRKFYRFQVLNPLSVKTKVNSLPDGAVFLEAQVQNVSAVPMFLEKLHFDPSELFNVSDLSESFEIRNASSNLVESASVFSDSQILNDKDSRQYLYSLSPKITNDPVAKSTSTLGKLDIQWRTTMGQQGRLQTSQLSRKIAPTELVRVQVISKMECLNTNTNTVAGNSMRPSNNDFLISNANEKIRAENPFSLNCRLWNNSATDDIESATILFVKSKMSSVLVLGASERKLGRVLAGGYIDFSVEFFPLLSGLQKITGMRVLDGHSMGFDIDVLCEINVE</sequence>
<dbReference type="Pfam" id="PF23647">
    <property type="entry name" value="TRAPPC13_M"/>
    <property type="match status" value="1"/>
</dbReference>
<organism evidence="11 12">
    <name type="scientific">Physocladia obscura</name>
    <dbReference type="NCBI Taxonomy" id="109957"/>
    <lineage>
        <taxon>Eukaryota</taxon>
        <taxon>Fungi</taxon>
        <taxon>Fungi incertae sedis</taxon>
        <taxon>Chytridiomycota</taxon>
        <taxon>Chytridiomycota incertae sedis</taxon>
        <taxon>Chytridiomycetes</taxon>
        <taxon>Chytridiales</taxon>
        <taxon>Chytriomycetaceae</taxon>
        <taxon>Physocladia</taxon>
    </lineage>
</organism>
<dbReference type="PANTHER" id="PTHR10182:SF3">
    <property type="entry name" value="PROTEIN MO25"/>
    <property type="match status" value="1"/>
</dbReference>
<dbReference type="InterPro" id="IPR013878">
    <property type="entry name" value="Mo25"/>
</dbReference>
<keyword evidence="5 7" id="KW-0009">Actin-binding</keyword>
<dbReference type="InterPro" id="IPR005455">
    <property type="entry name" value="PFN_euk"/>
</dbReference>
<feature type="domain" description="Trafficking protein particle complex subunit 13 N-terminal" evidence="8">
    <location>
        <begin position="488"/>
        <end position="680"/>
    </location>
</feature>
<dbReference type="Gene3D" id="3.30.450.30">
    <property type="entry name" value="Dynein light chain 2a, cytoplasmic"/>
    <property type="match status" value="1"/>
</dbReference>
<dbReference type="GO" id="GO:0005856">
    <property type="term" value="C:cytoskeleton"/>
    <property type="evidence" value="ECO:0007669"/>
    <property type="project" value="UniProtKB-SubCell"/>
</dbReference>
<comment type="caution">
    <text evidence="11">The sequence shown here is derived from an EMBL/GenBank/DDBJ whole genome shotgun (WGS) entry which is preliminary data.</text>
</comment>
<dbReference type="Proteomes" id="UP001211907">
    <property type="component" value="Unassembled WGS sequence"/>
</dbReference>
<name>A0AAD5SYI9_9FUNG</name>
<evidence type="ECO:0000256" key="3">
    <source>
        <dbReference type="ARBA" id="ARBA00011012"/>
    </source>
</evidence>
<keyword evidence="6" id="KW-0206">Cytoskeleton</keyword>
<dbReference type="SUPFAM" id="SSF48371">
    <property type="entry name" value="ARM repeat"/>
    <property type="match status" value="1"/>
</dbReference>
<dbReference type="PRINTS" id="PR00392">
    <property type="entry name" value="PROFILIN"/>
</dbReference>
<comment type="similarity">
    <text evidence="2 7">Belongs to the profilin family.</text>
</comment>
<dbReference type="Pfam" id="PF23643">
    <property type="entry name" value="TRAPPC13_C"/>
    <property type="match status" value="1"/>
</dbReference>
<evidence type="ECO:0000256" key="6">
    <source>
        <dbReference type="ARBA" id="ARBA00023212"/>
    </source>
</evidence>
<comment type="subcellular location">
    <subcellularLocation>
        <location evidence="1">Cytoplasm</location>
        <location evidence="1">Cytoskeleton</location>
    </subcellularLocation>
</comment>
<dbReference type="InterPro" id="IPR048278">
    <property type="entry name" value="PFN"/>
</dbReference>
<dbReference type="SUPFAM" id="SSF55770">
    <property type="entry name" value="Profilin (actin-binding protein)"/>
    <property type="match status" value="1"/>
</dbReference>
<evidence type="ECO:0000313" key="12">
    <source>
        <dbReference type="Proteomes" id="UP001211907"/>
    </source>
</evidence>
<evidence type="ECO:0000259" key="8">
    <source>
        <dbReference type="Pfam" id="PF06159"/>
    </source>
</evidence>
<dbReference type="EMBL" id="JADGJH010001361">
    <property type="protein sequence ID" value="KAJ3114511.1"/>
    <property type="molecule type" value="Genomic_DNA"/>
</dbReference>
<dbReference type="Pfam" id="PF00235">
    <property type="entry name" value="Profilin"/>
    <property type="match status" value="1"/>
</dbReference>
<dbReference type="InterPro" id="IPR036140">
    <property type="entry name" value="PFN_sf"/>
</dbReference>
<dbReference type="GO" id="GO:0043539">
    <property type="term" value="F:protein serine/threonine kinase activator activity"/>
    <property type="evidence" value="ECO:0007669"/>
    <property type="project" value="TreeGrafter"/>
</dbReference>